<dbReference type="EMBL" id="JBHFPV010000002">
    <property type="protein sequence ID" value="MFH6604160.1"/>
    <property type="molecule type" value="Genomic_DNA"/>
</dbReference>
<gene>
    <name evidence="1" type="ORF">ACEZ3G_11780</name>
</gene>
<keyword evidence="2" id="KW-1185">Reference proteome</keyword>
<reference evidence="1" key="1">
    <citation type="submission" date="2024-09" db="EMBL/GenBank/DDBJ databases">
        <authorList>
            <person name="Liu J."/>
        </authorList>
    </citation>
    <scope>NUCLEOTIDE SEQUENCE</scope>
    <source>
        <strain evidence="1">NBU2967</strain>
    </source>
</reference>
<dbReference type="Proteomes" id="UP001595191">
    <property type="component" value="Unassembled WGS sequence"/>
</dbReference>
<sequence>MEEYKRILAVDDHEMTTLGYKYILEGASFDGYEVMVDTCKSFDEATRRIKESEKLYRYDIFLFDIQLFSPETKDPRSGEDLGKLARKVAPNTKLVYMSSFSDAFRIKSILQATDPDGYMVKSEIDEESLIHMVKKVISDPPYYTASALSVIRKTMANNDLIDDTDKKILYHIATGVRTKDISPLLSLSLTTIETRKRKIKTLFGIDDGNDFSLIERAREKGFI</sequence>
<protein>
    <submittedName>
        <fullName evidence="1">Histidine kinase</fullName>
    </submittedName>
</protein>
<accession>A0ACC7LLP3</accession>
<evidence type="ECO:0000313" key="2">
    <source>
        <dbReference type="Proteomes" id="UP001595191"/>
    </source>
</evidence>
<keyword evidence="1" id="KW-0808">Transferase</keyword>
<organism evidence="1 2">
    <name type="scientific">Meishania litoralis</name>
    <dbReference type="NCBI Taxonomy" id="3434685"/>
    <lineage>
        <taxon>Bacteria</taxon>
        <taxon>Pseudomonadati</taxon>
        <taxon>Bacteroidota</taxon>
        <taxon>Flavobacteriia</taxon>
        <taxon>Flavobacteriales</taxon>
        <taxon>Flavobacteriaceae</taxon>
        <taxon>Meishania</taxon>
    </lineage>
</organism>
<keyword evidence="1" id="KW-0418">Kinase</keyword>
<evidence type="ECO:0000313" key="1">
    <source>
        <dbReference type="EMBL" id="MFH6604160.1"/>
    </source>
</evidence>
<comment type="caution">
    <text evidence="1">The sequence shown here is derived from an EMBL/GenBank/DDBJ whole genome shotgun (WGS) entry which is preliminary data.</text>
</comment>
<proteinExistence type="predicted"/>
<name>A0ACC7LLP3_9FLAO</name>